<comment type="subcellular location">
    <subcellularLocation>
        <location evidence="1">Cell outer membrane</location>
    </subcellularLocation>
</comment>
<dbReference type="InterPro" id="IPR006665">
    <property type="entry name" value="OmpA-like"/>
</dbReference>
<dbReference type="PANTHER" id="PTHR30329:SF21">
    <property type="entry name" value="LIPOPROTEIN YIAD-RELATED"/>
    <property type="match status" value="1"/>
</dbReference>
<evidence type="ECO:0000313" key="10">
    <source>
        <dbReference type="Proteomes" id="UP000182350"/>
    </source>
</evidence>
<organism evidence="9 10">
    <name type="scientific">Marinospirillum alkaliphilum DSM 21637</name>
    <dbReference type="NCBI Taxonomy" id="1122209"/>
    <lineage>
        <taxon>Bacteria</taxon>
        <taxon>Pseudomonadati</taxon>
        <taxon>Pseudomonadota</taxon>
        <taxon>Gammaproteobacteria</taxon>
        <taxon>Oceanospirillales</taxon>
        <taxon>Oceanospirillaceae</taxon>
        <taxon>Marinospirillum</taxon>
    </lineage>
</organism>
<evidence type="ECO:0000256" key="2">
    <source>
        <dbReference type="ARBA" id="ARBA00023136"/>
    </source>
</evidence>
<dbReference type="Pfam" id="PF14346">
    <property type="entry name" value="DUF4398"/>
    <property type="match status" value="1"/>
</dbReference>
<keyword evidence="10" id="KW-1185">Reference proteome</keyword>
<name>A0A1K1YTK4_9GAMM</name>
<dbReference type="InterPro" id="IPR006690">
    <property type="entry name" value="OMPA-like_CS"/>
</dbReference>
<dbReference type="PANTHER" id="PTHR30329">
    <property type="entry name" value="STATOR ELEMENT OF FLAGELLAR MOTOR COMPLEX"/>
    <property type="match status" value="1"/>
</dbReference>
<sequence length="262" mass="28243">MNQTTSAFLRITVAAAGLFTLLACTSAPPAPTHALQAAETAITTADQAGVSDYAESDMNRARTTLAAARQAVQDKDMVLAKQLAEQSQIHVELASAKAEMIKAGKINAEMQKARAETSAAQRQSAEYRQQTRNLNASSTERGLVLARDQVLFTTGKSDLWSSATGNLDKLTTFLKKYPEHTVLIEGHTDTTGSASFNLGLSQRRADSVKTYLMNQGINTNRISTSGKGQVSPIASNQTTQGRQLNRRVEIIISDNVKQSATR</sequence>
<dbReference type="OrthoDB" id="9782229at2"/>
<dbReference type="SUPFAM" id="SSF103088">
    <property type="entry name" value="OmpA-like"/>
    <property type="match status" value="1"/>
</dbReference>
<evidence type="ECO:0000256" key="4">
    <source>
        <dbReference type="PROSITE-ProRule" id="PRU00473"/>
    </source>
</evidence>
<dbReference type="PRINTS" id="PR01021">
    <property type="entry name" value="OMPADOMAIN"/>
</dbReference>
<feature type="chain" id="PRO_5012701663" evidence="7">
    <location>
        <begin position="30"/>
        <end position="262"/>
    </location>
</feature>
<dbReference type="RefSeq" id="WP_084662223.1">
    <property type="nucleotide sequence ID" value="NZ_FPJW01000009.1"/>
</dbReference>
<dbReference type="PROSITE" id="PS01068">
    <property type="entry name" value="OMPA_1"/>
    <property type="match status" value="1"/>
</dbReference>
<evidence type="ECO:0000256" key="7">
    <source>
        <dbReference type="SAM" id="SignalP"/>
    </source>
</evidence>
<dbReference type="PRINTS" id="PR01023">
    <property type="entry name" value="NAFLGMOTY"/>
</dbReference>
<dbReference type="Pfam" id="PF00691">
    <property type="entry name" value="OmpA"/>
    <property type="match status" value="1"/>
</dbReference>
<feature type="domain" description="OmpA-like" evidence="8">
    <location>
        <begin position="139"/>
        <end position="256"/>
    </location>
</feature>
<dbReference type="Gene3D" id="1.20.1270.390">
    <property type="match status" value="1"/>
</dbReference>
<dbReference type="Gene3D" id="3.30.1330.60">
    <property type="entry name" value="OmpA-like domain"/>
    <property type="match status" value="1"/>
</dbReference>
<dbReference type="InterPro" id="IPR025511">
    <property type="entry name" value="DUF4398"/>
</dbReference>
<dbReference type="InterPro" id="IPR036737">
    <property type="entry name" value="OmpA-like_sf"/>
</dbReference>
<accession>A0A1K1YTK4</accession>
<dbReference type="InterPro" id="IPR050330">
    <property type="entry name" value="Bact_OuterMem_StrucFunc"/>
</dbReference>
<keyword evidence="3" id="KW-0998">Cell outer membrane</keyword>
<keyword evidence="2 4" id="KW-0472">Membrane</keyword>
<evidence type="ECO:0000256" key="5">
    <source>
        <dbReference type="SAM" id="Coils"/>
    </source>
</evidence>
<dbReference type="Proteomes" id="UP000182350">
    <property type="component" value="Unassembled WGS sequence"/>
</dbReference>
<dbReference type="EMBL" id="FPJW01000009">
    <property type="protein sequence ID" value="SFX65184.1"/>
    <property type="molecule type" value="Genomic_DNA"/>
</dbReference>
<evidence type="ECO:0000313" key="9">
    <source>
        <dbReference type="EMBL" id="SFX65184.1"/>
    </source>
</evidence>
<dbReference type="InterPro" id="IPR006664">
    <property type="entry name" value="OMP_bac"/>
</dbReference>
<evidence type="ECO:0000256" key="3">
    <source>
        <dbReference type="ARBA" id="ARBA00023237"/>
    </source>
</evidence>
<feature type="signal peptide" evidence="7">
    <location>
        <begin position="1"/>
        <end position="29"/>
    </location>
</feature>
<evidence type="ECO:0000256" key="1">
    <source>
        <dbReference type="ARBA" id="ARBA00004442"/>
    </source>
</evidence>
<feature type="region of interest" description="Disordered" evidence="6">
    <location>
        <begin position="219"/>
        <end position="240"/>
    </location>
</feature>
<gene>
    <name evidence="9" type="ORF">SAMN02745752_02365</name>
</gene>
<dbReference type="CDD" id="cd07185">
    <property type="entry name" value="OmpA_C-like"/>
    <property type="match status" value="1"/>
</dbReference>
<keyword evidence="5" id="KW-0175">Coiled coil</keyword>
<evidence type="ECO:0000259" key="8">
    <source>
        <dbReference type="PROSITE" id="PS51123"/>
    </source>
</evidence>
<keyword evidence="7" id="KW-0732">Signal</keyword>
<dbReference type="PROSITE" id="PS51123">
    <property type="entry name" value="OMPA_2"/>
    <property type="match status" value="1"/>
</dbReference>
<dbReference type="STRING" id="1122209.SAMN02745752_02365"/>
<reference evidence="9 10" key="1">
    <citation type="submission" date="2016-11" db="EMBL/GenBank/DDBJ databases">
        <authorList>
            <person name="Jaros S."/>
            <person name="Januszkiewicz K."/>
            <person name="Wedrychowicz H."/>
        </authorList>
    </citation>
    <scope>NUCLEOTIDE SEQUENCE [LARGE SCALE GENOMIC DNA]</scope>
    <source>
        <strain evidence="9 10">DSM 21637</strain>
    </source>
</reference>
<feature type="coiled-coil region" evidence="5">
    <location>
        <begin position="103"/>
        <end position="130"/>
    </location>
</feature>
<evidence type="ECO:0000256" key="6">
    <source>
        <dbReference type="SAM" id="MobiDB-lite"/>
    </source>
</evidence>
<dbReference type="AlphaFoldDB" id="A0A1K1YTK4"/>
<proteinExistence type="predicted"/>
<protein>
    <submittedName>
        <fullName evidence="9">Outer membrane protein OmpA</fullName>
    </submittedName>
</protein>
<dbReference type="GO" id="GO:0009279">
    <property type="term" value="C:cell outer membrane"/>
    <property type="evidence" value="ECO:0007669"/>
    <property type="project" value="UniProtKB-SubCell"/>
</dbReference>